<comment type="caution">
    <text evidence="3">The sequence shown here is derived from an EMBL/GenBank/DDBJ whole genome shotgun (WGS) entry which is preliminary data.</text>
</comment>
<feature type="compositionally biased region" description="Polar residues" evidence="1">
    <location>
        <begin position="273"/>
        <end position="283"/>
    </location>
</feature>
<evidence type="ECO:0000256" key="2">
    <source>
        <dbReference type="SAM" id="Phobius"/>
    </source>
</evidence>
<evidence type="ECO:0000313" key="4">
    <source>
        <dbReference type="Proteomes" id="UP000187429"/>
    </source>
</evidence>
<gene>
    <name evidence="3" type="ORF">AYI69_g8813</name>
</gene>
<name>A0A1R1XGW7_9FUNG</name>
<keyword evidence="2" id="KW-1133">Transmembrane helix</keyword>
<feature type="region of interest" description="Disordered" evidence="1">
    <location>
        <begin position="168"/>
        <end position="204"/>
    </location>
</feature>
<protein>
    <submittedName>
        <fullName evidence="3">Uncharacterized protein</fullName>
    </submittedName>
</protein>
<feature type="compositionally biased region" description="Polar residues" evidence="1">
    <location>
        <begin position="187"/>
        <end position="204"/>
    </location>
</feature>
<sequence>MAPQFNIVSNIPTTSFCFNCQASSFNPYTTSYYSSRITTKYNNPPNNNSETNNLRSIVIAGILLTSLIIIVGSFKLVGRIGNRSPEPTETNIQSPRPAETERKNLNDDELTLYPIVVVTEKMLKSDNNVRGKSSPTIKKSKHIVDDPNDDGISKLLKSASNIISNASIQVPAQSADTTCDHKKENSNQENSDQDTGLPANTSLNSEALPISTNRQRQNATQDQSSFFFASAATNNSLLLNRSNLQTHNDHHMQSTNNSDSTSSSHHNCHYVDNSFSSPPKNDF</sequence>
<organism evidence="3 4">
    <name type="scientific">Smittium culicis</name>
    <dbReference type="NCBI Taxonomy" id="133412"/>
    <lineage>
        <taxon>Eukaryota</taxon>
        <taxon>Fungi</taxon>
        <taxon>Fungi incertae sedis</taxon>
        <taxon>Zoopagomycota</taxon>
        <taxon>Kickxellomycotina</taxon>
        <taxon>Harpellomycetes</taxon>
        <taxon>Harpellales</taxon>
        <taxon>Legeriomycetaceae</taxon>
        <taxon>Smittium</taxon>
    </lineage>
</organism>
<keyword evidence="2" id="KW-0812">Transmembrane</keyword>
<feature type="region of interest" description="Disordered" evidence="1">
    <location>
        <begin position="248"/>
        <end position="283"/>
    </location>
</feature>
<evidence type="ECO:0000256" key="1">
    <source>
        <dbReference type="SAM" id="MobiDB-lite"/>
    </source>
</evidence>
<evidence type="ECO:0000313" key="3">
    <source>
        <dbReference type="EMBL" id="OMJ13874.1"/>
    </source>
</evidence>
<dbReference type="OrthoDB" id="8062037at2759"/>
<dbReference type="Proteomes" id="UP000187429">
    <property type="component" value="Unassembled WGS sequence"/>
</dbReference>
<dbReference type="EMBL" id="LSSM01004880">
    <property type="protein sequence ID" value="OMJ13874.1"/>
    <property type="molecule type" value="Genomic_DNA"/>
</dbReference>
<reference evidence="4" key="1">
    <citation type="submission" date="2017-01" db="EMBL/GenBank/DDBJ databases">
        <authorList>
            <person name="Wang Y."/>
            <person name="White M."/>
            <person name="Kvist S."/>
            <person name="Moncalvo J.-M."/>
        </authorList>
    </citation>
    <scope>NUCLEOTIDE SEQUENCE [LARGE SCALE GENOMIC DNA]</scope>
    <source>
        <strain evidence="4">ID-206-W2</strain>
    </source>
</reference>
<proteinExistence type="predicted"/>
<feature type="region of interest" description="Disordered" evidence="1">
    <location>
        <begin position="82"/>
        <end position="106"/>
    </location>
</feature>
<keyword evidence="2" id="KW-0472">Membrane</keyword>
<dbReference type="AlphaFoldDB" id="A0A1R1XGW7"/>
<feature type="transmembrane region" description="Helical" evidence="2">
    <location>
        <begin position="54"/>
        <end position="74"/>
    </location>
</feature>
<feature type="compositionally biased region" description="Polar residues" evidence="1">
    <location>
        <begin position="85"/>
        <end position="94"/>
    </location>
</feature>
<feature type="region of interest" description="Disordered" evidence="1">
    <location>
        <begin position="126"/>
        <end position="150"/>
    </location>
</feature>
<feature type="compositionally biased region" description="Low complexity" evidence="1">
    <location>
        <begin position="254"/>
        <end position="265"/>
    </location>
</feature>
<keyword evidence="4" id="KW-1185">Reference proteome</keyword>
<accession>A0A1R1XGW7</accession>